<evidence type="ECO:0000313" key="4">
    <source>
        <dbReference type="EMBL" id="RVU41055.1"/>
    </source>
</evidence>
<evidence type="ECO:0000259" key="3">
    <source>
        <dbReference type="PROSITE" id="PS51755"/>
    </source>
</evidence>
<evidence type="ECO:0000256" key="2">
    <source>
        <dbReference type="PROSITE-ProRule" id="PRU01091"/>
    </source>
</evidence>
<sequence>MAFGGRVKAVESRARLEWSLREDHPFWLHGVAGSGKSQMLRDALHATGARVQVVALPALAPGERWEELTRRRWAGALFEAVGEPPPTGIGVGGEDARVVWEAWCAQVAGRRVILEGWEWMPPEVRAFGPLRLLERRACAGVVARGAPRVFLPVGEVVRLEVIACEAWHVEQERALVDAYVIRRGRQELVGRYPAGACSVGHPGHALSVAAALVARPPGQEPPEEAEIERLSEALGEALGRELVQAMEPGELALLAGMAALKRALYARAFWRHIDRDEVRRALEQGLLVEELDQVRLATSLLARLEAPALTHAQHWRLLQVVLDDFEARERLAPGGYAFAEDVLVLLRAFALVCADPALVEEELNEEQTRSFEELCSRIHKASRQLSARRYALEAQACLQRAPDWVLRAIPEVRLRLGQLLRRVGRVAEGDKLLRSLLRLRKHETGKRAFLWAQTMAANEGCADEAIEALRDFIASLDREDPLYAFACLTLARVLMERGAFRSALSVLEEGIYTAGADIWTLELLRSWQGMCLCFTGEPEAALYQVSDAVERLAVPGLELAQAEALHVLGTMYFELERYDHAREVLRRSGALYVRFGDVRNLKMVEVAECLISLMLGEEDPPDRAELARTPAASYWAYYQAELSFAEAVHALRSGERAVARERFAEAVHQHQVSGSMHALWRVLRSYAPLLMEGGEVGPARELVAILGSPAARESAPEEAPEALRALAGLGGDLSMWAHIEAGAPDTAGAPTLLPRDERGGRWLMRWRECWEEVLTHPSGPLPREIEAYPELGAVARAWRALAQGDTLACRRELVQSQELTLAGSLFGMVRGLLYLALGSEALPTQRAEMLAFWRSLSSAQVVEQLRYWEALQRSGALDLDPERVLSRTLMRWLTIVERWRVNGELLIDRGRGVVYAGERYHELGADTMGFAMLCFLAERQPERVPMEALFEGVWQRSFSPPSSTNSVYVTVRALRQELDDGQCAESLIGVERGEGYVLRVPAMLVG</sequence>
<dbReference type="Gene3D" id="1.25.40.10">
    <property type="entry name" value="Tetratricopeptide repeat domain"/>
    <property type="match status" value="2"/>
</dbReference>
<dbReference type="Pfam" id="PF00486">
    <property type="entry name" value="Trans_reg_C"/>
    <property type="match status" value="1"/>
</dbReference>
<dbReference type="InterPro" id="IPR011990">
    <property type="entry name" value="TPR-like_helical_dom_sf"/>
</dbReference>
<name>A0ABY0CN25_9DELT</name>
<evidence type="ECO:0000313" key="5">
    <source>
        <dbReference type="Proteomes" id="UP000282926"/>
    </source>
</evidence>
<dbReference type="SUPFAM" id="SSF48452">
    <property type="entry name" value="TPR-like"/>
    <property type="match status" value="2"/>
</dbReference>
<dbReference type="InterPro" id="IPR001867">
    <property type="entry name" value="OmpR/PhoB-type_DNA-bd"/>
</dbReference>
<dbReference type="RefSeq" id="WP_127781354.1">
    <property type="nucleotide sequence ID" value="NZ_SADD01000019.1"/>
</dbReference>
<dbReference type="Gene3D" id="1.10.10.10">
    <property type="entry name" value="Winged helix-like DNA-binding domain superfamily/Winged helix DNA-binding domain"/>
    <property type="match status" value="1"/>
</dbReference>
<organism evidence="4 5">
    <name type="scientific">Lujinxingia sediminis</name>
    <dbReference type="NCBI Taxonomy" id="2480984"/>
    <lineage>
        <taxon>Bacteria</taxon>
        <taxon>Deltaproteobacteria</taxon>
        <taxon>Bradymonadales</taxon>
        <taxon>Lujinxingiaceae</taxon>
        <taxon>Lujinxingia</taxon>
    </lineage>
</organism>
<gene>
    <name evidence="4" type="ORF">EA187_19330</name>
</gene>
<dbReference type="Proteomes" id="UP000282926">
    <property type="component" value="Unassembled WGS sequence"/>
</dbReference>
<feature type="domain" description="OmpR/PhoB-type" evidence="3">
    <location>
        <begin position="896"/>
        <end position="1000"/>
    </location>
</feature>
<dbReference type="PROSITE" id="PS51755">
    <property type="entry name" value="OMPR_PHOB"/>
    <property type="match status" value="1"/>
</dbReference>
<dbReference type="InterPro" id="IPR016032">
    <property type="entry name" value="Sig_transdc_resp-reg_C-effctor"/>
</dbReference>
<keyword evidence="1 2" id="KW-0238">DNA-binding</keyword>
<accession>A0ABY0CN25</accession>
<dbReference type="InterPro" id="IPR036388">
    <property type="entry name" value="WH-like_DNA-bd_sf"/>
</dbReference>
<reference evidence="4 5" key="1">
    <citation type="submission" date="2019-01" db="EMBL/GenBank/DDBJ databases">
        <title>Lujinxingia litoralis gen. nov., sp. nov. and Lujinxingia sediminis gen. nov., sp. nov., new members in the order Bradymonadales, isolated from coastal sediment.</title>
        <authorList>
            <person name="Li C.-M."/>
        </authorList>
    </citation>
    <scope>NUCLEOTIDE SEQUENCE [LARGE SCALE GENOMIC DNA]</scope>
    <source>
        <strain evidence="4 5">SEH01</strain>
    </source>
</reference>
<evidence type="ECO:0000256" key="1">
    <source>
        <dbReference type="ARBA" id="ARBA00023125"/>
    </source>
</evidence>
<proteinExistence type="predicted"/>
<protein>
    <submittedName>
        <fullName evidence="4">Response regulator transcription factor</fullName>
    </submittedName>
</protein>
<dbReference type="SUPFAM" id="SSF46894">
    <property type="entry name" value="C-terminal effector domain of the bipartite response regulators"/>
    <property type="match status" value="1"/>
</dbReference>
<feature type="DNA-binding region" description="OmpR/PhoB-type" evidence="2">
    <location>
        <begin position="896"/>
        <end position="1000"/>
    </location>
</feature>
<comment type="caution">
    <text evidence="4">The sequence shown here is derived from an EMBL/GenBank/DDBJ whole genome shotgun (WGS) entry which is preliminary data.</text>
</comment>
<keyword evidence="5" id="KW-1185">Reference proteome</keyword>
<dbReference type="SMART" id="SM00862">
    <property type="entry name" value="Trans_reg_C"/>
    <property type="match status" value="1"/>
</dbReference>
<dbReference type="EMBL" id="SADD01000019">
    <property type="protein sequence ID" value="RVU41055.1"/>
    <property type="molecule type" value="Genomic_DNA"/>
</dbReference>